<dbReference type="EMBL" id="AP015038">
    <property type="protein sequence ID" value="BAT86712.1"/>
    <property type="molecule type" value="Genomic_DNA"/>
</dbReference>
<dbReference type="AlphaFoldDB" id="A0A0S3S1J7"/>
<organism evidence="1 2">
    <name type="scientific">Vigna angularis var. angularis</name>
    <dbReference type="NCBI Taxonomy" id="157739"/>
    <lineage>
        <taxon>Eukaryota</taxon>
        <taxon>Viridiplantae</taxon>
        <taxon>Streptophyta</taxon>
        <taxon>Embryophyta</taxon>
        <taxon>Tracheophyta</taxon>
        <taxon>Spermatophyta</taxon>
        <taxon>Magnoliopsida</taxon>
        <taxon>eudicotyledons</taxon>
        <taxon>Gunneridae</taxon>
        <taxon>Pentapetalae</taxon>
        <taxon>rosids</taxon>
        <taxon>fabids</taxon>
        <taxon>Fabales</taxon>
        <taxon>Fabaceae</taxon>
        <taxon>Papilionoideae</taxon>
        <taxon>50 kb inversion clade</taxon>
        <taxon>NPAAA clade</taxon>
        <taxon>indigoferoid/millettioid clade</taxon>
        <taxon>Phaseoleae</taxon>
        <taxon>Vigna</taxon>
    </lineage>
</organism>
<accession>A0A0S3S1J7</accession>
<gene>
    <name evidence="1" type="primary">Vigan.05G001400</name>
    <name evidence="1" type="ORF">VIGAN_05001400</name>
</gene>
<reference evidence="1 2" key="1">
    <citation type="journal article" date="2015" name="Sci. Rep.">
        <title>The power of single molecule real-time sequencing technology in the de novo assembly of a eukaryotic genome.</title>
        <authorList>
            <person name="Sakai H."/>
            <person name="Naito K."/>
            <person name="Ogiso-Tanaka E."/>
            <person name="Takahashi Y."/>
            <person name="Iseki K."/>
            <person name="Muto C."/>
            <person name="Satou K."/>
            <person name="Teruya K."/>
            <person name="Shiroma A."/>
            <person name="Shimoji M."/>
            <person name="Hirano T."/>
            <person name="Itoh T."/>
            <person name="Kaga A."/>
            <person name="Tomooka N."/>
        </authorList>
    </citation>
    <scope>NUCLEOTIDE SEQUENCE [LARGE SCALE GENOMIC DNA]</scope>
    <source>
        <strain evidence="2">cv. Shumari</strain>
    </source>
</reference>
<evidence type="ECO:0000313" key="1">
    <source>
        <dbReference type="EMBL" id="BAT86712.1"/>
    </source>
</evidence>
<dbReference type="Proteomes" id="UP000291084">
    <property type="component" value="Chromosome 5"/>
</dbReference>
<keyword evidence="2" id="KW-1185">Reference proteome</keyword>
<proteinExistence type="predicted"/>
<protein>
    <submittedName>
        <fullName evidence="1">Uncharacterized protein</fullName>
    </submittedName>
</protein>
<evidence type="ECO:0000313" key="2">
    <source>
        <dbReference type="Proteomes" id="UP000291084"/>
    </source>
</evidence>
<sequence length="113" mass="12315">MKKGSGWRRRGRAEGPVQKVRVVPEAGNGEVSQPALLFFHEAFTEECLGESVFDLSVDIMHEHMGLSTLPVPAHHPSGVDGTHPARCILVVAGGCVHHDQIPLCLVHHTRQTL</sequence>
<name>A0A0S3S1J7_PHAAN</name>